<dbReference type="PANTHER" id="PTHR35360">
    <property type="entry name" value="OS01G0324125 PROTEIN-RELATED"/>
    <property type="match status" value="1"/>
</dbReference>
<accession>A0A2T8KRR4</accession>
<dbReference type="Gramene" id="PVH64840">
    <property type="protein sequence ID" value="PVH64840"/>
    <property type="gene ID" value="PAHAL_2G366300"/>
</dbReference>
<reference evidence="1" key="1">
    <citation type="submission" date="2018-04" db="EMBL/GenBank/DDBJ databases">
        <title>WGS assembly of Panicum hallii.</title>
        <authorList>
            <person name="Lovell J."/>
            <person name="Jenkins J."/>
            <person name="Lowry D."/>
            <person name="Mamidi S."/>
            <person name="Sreedasyam A."/>
            <person name="Weng X."/>
            <person name="Barry K."/>
            <person name="Bonette J."/>
            <person name="Campitelli B."/>
            <person name="Daum C."/>
            <person name="Gordon S."/>
            <person name="Gould B."/>
            <person name="Lipzen A."/>
            <person name="Macqueen A."/>
            <person name="Palacio-Mejia J."/>
            <person name="Plott C."/>
            <person name="Shakirov E."/>
            <person name="Shu S."/>
            <person name="Yoshinaga Y."/>
            <person name="Zane M."/>
            <person name="Rokhsar D."/>
            <person name="Grimwood J."/>
            <person name="Schmutz J."/>
            <person name="Juenger T."/>
        </authorList>
    </citation>
    <scope>NUCLEOTIDE SEQUENCE [LARGE SCALE GENOMIC DNA]</scope>
    <source>
        <strain evidence="1">FIL2</strain>
    </source>
</reference>
<name>A0A2T8KRR4_9POAL</name>
<sequence>MASTMAIEGKHKQVYESFHGAGKFPDGCKAAKGWFDQLRDACKRVGSWKEGEEEGAVMDDVLKKTENLGGVLTKDGDVLKKTKDGDELKKTKDLGGVLTKDLGGVLTTSTLGQGLLGLRKWEKHSVDDGFTQERVAELLDQGPCIGRLWVCPWYFHFDAAKNNWVYRGCGRDEGDRAESKRLYGNHQNGSHVVVCFQYRLCGEQMHVLVLDNHGKDGPERWIDFEELDALFTLKVDCLCGTPDHYHDAGTSLVT</sequence>
<gene>
    <name evidence="1" type="ORF">PAHAL_2G366300</name>
</gene>
<dbReference type="Proteomes" id="UP000243499">
    <property type="component" value="Chromosome 2"/>
</dbReference>
<evidence type="ECO:0000313" key="1">
    <source>
        <dbReference type="EMBL" id="PVH64840.1"/>
    </source>
</evidence>
<organism evidence="1">
    <name type="scientific">Panicum hallii</name>
    <dbReference type="NCBI Taxonomy" id="206008"/>
    <lineage>
        <taxon>Eukaryota</taxon>
        <taxon>Viridiplantae</taxon>
        <taxon>Streptophyta</taxon>
        <taxon>Embryophyta</taxon>
        <taxon>Tracheophyta</taxon>
        <taxon>Spermatophyta</taxon>
        <taxon>Magnoliopsida</taxon>
        <taxon>Liliopsida</taxon>
        <taxon>Poales</taxon>
        <taxon>Poaceae</taxon>
        <taxon>PACMAD clade</taxon>
        <taxon>Panicoideae</taxon>
        <taxon>Panicodae</taxon>
        <taxon>Paniceae</taxon>
        <taxon>Panicinae</taxon>
        <taxon>Panicum</taxon>
        <taxon>Panicum sect. Panicum</taxon>
    </lineage>
</organism>
<dbReference type="AlphaFoldDB" id="A0A2T8KRR4"/>
<proteinExistence type="predicted"/>
<dbReference type="PANTHER" id="PTHR35360:SF3">
    <property type="entry name" value="OS07G0492700 PROTEIN"/>
    <property type="match status" value="1"/>
</dbReference>
<dbReference type="EMBL" id="CM008047">
    <property type="protein sequence ID" value="PVH64840.1"/>
    <property type="molecule type" value="Genomic_DNA"/>
</dbReference>
<protein>
    <submittedName>
        <fullName evidence="1">Uncharacterized protein</fullName>
    </submittedName>
</protein>